<name>A0ABV9DKS0_9BACI</name>
<dbReference type="RefSeq" id="WP_390295575.1">
    <property type="nucleotide sequence ID" value="NZ_JBHSFU010000005.1"/>
</dbReference>
<dbReference type="EMBL" id="JBHSFU010000005">
    <property type="protein sequence ID" value="MFC4558600.1"/>
    <property type="molecule type" value="Genomic_DNA"/>
</dbReference>
<proteinExistence type="predicted"/>
<dbReference type="Proteomes" id="UP001595989">
    <property type="component" value="Unassembled WGS sequence"/>
</dbReference>
<keyword evidence="2" id="KW-1185">Reference proteome</keyword>
<evidence type="ECO:0008006" key="3">
    <source>
        <dbReference type="Google" id="ProtNLM"/>
    </source>
</evidence>
<evidence type="ECO:0000313" key="2">
    <source>
        <dbReference type="Proteomes" id="UP001595989"/>
    </source>
</evidence>
<accession>A0ABV9DKS0</accession>
<protein>
    <recommendedName>
        <fullName evidence="3">DUF3993 domain-containing protein</fullName>
    </recommendedName>
</protein>
<evidence type="ECO:0000313" key="1">
    <source>
        <dbReference type="EMBL" id="MFC4558600.1"/>
    </source>
</evidence>
<reference evidence="2" key="1">
    <citation type="journal article" date="2019" name="Int. J. Syst. Evol. Microbiol.">
        <title>The Global Catalogue of Microorganisms (GCM) 10K type strain sequencing project: providing services to taxonomists for standard genome sequencing and annotation.</title>
        <authorList>
            <consortium name="The Broad Institute Genomics Platform"/>
            <consortium name="The Broad Institute Genome Sequencing Center for Infectious Disease"/>
            <person name="Wu L."/>
            <person name="Ma J."/>
        </authorList>
    </citation>
    <scope>NUCLEOTIDE SEQUENCE [LARGE SCALE GENOMIC DNA]</scope>
    <source>
        <strain evidence="2">CGMCC 4.7426</strain>
    </source>
</reference>
<gene>
    <name evidence="1" type="ORF">ACFO3D_10310</name>
</gene>
<sequence>MRINWRQKYIKLVIGVAIILPLIFTLQATTGTERAEAVGQHKASETVLENAKKAEGKVSGKNLTHEQIVSLTGGFMDTLVQEIDNQNRVKNFNTKSELLNAFKSITTKEVASKYVDFYFIERANGLFIKPTETPPWFNAANSYEKVEESKNTVTVKQHNVTDLYGSYTINFEFTRTGKQWKITDIAY</sequence>
<organism evidence="1 2">
    <name type="scientific">Virgibacillus kekensis</name>
    <dbReference type="NCBI Taxonomy" id="202261"/>
    <lineage>
        <taxon>Bacteria</taxon>
        <taxon>Bacillati</taxon>
        <taxon>Bacillota</taxon>
        <taxon>Bacilli</taxon>
        <taxon>Bacillales</taxon>
        <taxon>Bacillaceae</taxon>
        <taxon>Virgibacillus</taxon>
    </lineage>
</organism>
<comment type="caution">
    <text evidence="1">The sequence shown here is derived from an EMBL/GenBank/DDBJ whole genome shotgun (WGS) entry which is preliminary data.</text>
</comment>